<proteinExistence type="predicted"/>
<dbReference type="EMBL" id="NBXE01000019">
    <property type="protein sequence ID" value="RFA27629.1"/>
    <property type="molecule type" value="Genomic_DNA"/>
</dbReference>
<dbReference type="AlphaFoldDB" id="A0A3E0WB22"/>
<comment type="caution">
    <text evidence="1">The sequence shown here is derived from an EMBL/GenBank/DDBJ whole genome shotgun (WGS) entry which is preliminary data.</text>
</comment>
<evidence type="ECO:0000313" key="2">
    <source>
        <dbReference type="Proteomes" id="UP000257080"/>
    </source>
</evidence>
<dbReference type="Proteomes" id="UP000257080">
    <property type="component" value="Unassembled WGS sequence"/>
</dbReference>
<evidence type="ECO:0000313" key="1">
    <source>
        <dbReference type="EMBL" id="RFA27629.1"/>
    </source>
</evidence>
<sequence length="119" mass="12592">MAGCTNTVNGVEVQWEGPNSRIVNACAEVSIRAGEAIPSTITVGEISLLELDRQTPTVGEWDVSGVTTITSEGSQTIAGEWKCHATVDCVGGKLSAEIRVYRYASQVVEKPLNTLAGQI</sequence>
<organism evidence="1 2">
    <name type="scientific">Subtercola boreus</name>
    <dbReference type="NCBI Taxonomy" id="120213"/>
    <lineage>
        <taxon>Bacteria</taxon>
        <taxon>Bacillati</taxon>
        <taxon>Actinomycetota</taxon>
        <taxon>Actinomycetes</taxon>
        <taxon>Micrococcales</taxon>
        <taxon>Microbacteriaceae</taxon>
        <taxon>Subtercola</taxon>
    </lineage>
</organism>
<protein>
    <submittedName>
        <fullName evidence="1">Uncharacterized protein</fullName>
    </submittedName>
</protein>
<gene>
    <name evidence="1" type="ORF">B7R25_07870</name>
</gene>
<accession>A0A3E0WB22</accession>
<dbReference type="RefSeq" id="WP_147303998.1">
    <property type="nucleotide sequence ID" value="NZ_NBXC01000014.1"/>
</dbReference>
<name>A0A3E0WB22_9MICO</name>
<reference evidence="1 2" key="1">
    <citation type="submission" date="2017-04" db="EMBL/GenBank/DDBJ databases">
        <title>Comparative genome analysis of Subtercola boreus.</title>
        <authorList>
            <person name="Cho Y.-J."/>
            <person name="Cho A."/>
            <person name="Kim O.-S."/>
            <person name="Lee J.-I."/>
        </authorList>
    </citation>
    <scope>NUCLEOTIDE SEQUENCE [LARGE SCALE GENOMIC DNA]</scope>
    <source>
        <strain evidence="1 2">P28004</strain>
    </source>
</reference>